<name>A0ABN7WHU6_GIGMA</name>
<proteinExistence type="predicted"/>
<feature type="non-terminal residue" evidence="1">
    <location>
        <position position="1"/>
    </location>
</feature>
<organism evidence="1 2">
    <name type="scientific">Gigaspora margarita</name>
    <dbReference type="NCBI Taxonomy" id="4874"/>
    <lineage>
        <taxon>Eukaryota</taxon>
        <taxon>Fungi</taxon>
        <taxon>Fungi incertae sedis</taxon>
        <taxon>Mucoromycota</taxon>
        <taxon>Glomeromycotina</taxon>
        <taxon>Glomeromycetes</taxon>
        <taxon>Diversisporales</taxon>
        <taxon>Gigasporaceae</taxon>
        <taxon>Gigaspora</taxon>
    </lineage>
</organism>
<feature type="non-terminal residue" evidence="1">
    <location>
        <position position="59"/>
    </location>
</feature>
<evidence type="ECO:0000313" key="2">
    <source>
        <dbReference type="Proteomes" id="UP000789901"/>
    </source>
</evidence>
<comment type="caution">
    <text evidence="1">The sequence shown here is derived from an EMBL/GenBank/DDBJ whole genome shotgun (WGS) entry which is preliminary data.</text>
</comment>
<reference evidence="1 2" key="1">
    <citation type="submission" date="2021-06" db="EMBL/GenBank/DDBJ databases">
        <authorList>
            <person name="Kallberg Y."/>
            <person name="Tangrot J."/>
            <person name="Rosling A."/>
        </authorList>
    </citation>
    <scope>NUCLEOTIDE SEQUENCE [LARGE SCALE GENOMIC DNA]</scope>
    <source>
        <strain evidence="1 2">120-4 pot B 10/14</strain>
    </source>
</reference>
<protein>
    <submittedName>
        <fullName evidence="1">25647_t:CDS:1</fullName>
    </submittedName>
</protein>
<sequence length="59" mass="6659">MNSEIKNIVSGEKGSSEEFEIECKRPCLNNQSTTNSSSSSLYLDIMSRYSINEVIQMHV</sequence>
<keyword evidence="2" id="KW-1185">Reference proteome</keyword>
<accession>A0ABN7WHU6</accession>
<gene>
    <name evidence="1" type="ORF">GMARGA_LOCUS30812</name>
</gene>
<dbReference type="Proteomes" id="UP000789901">
    <property type="component" value="Unassembled WGS sequence"/>
</dbReference>
<dbReference type="EMBL" id="CAJVQB010044383">
    <property type="protein sequence ID" value="CAG8831865.1"/>
    <property type="molecule type" value="Genomic_DNA"/>
</dbReference>
<evidence type="ECO:0000313" key="1">
    <source>
        <dbReference type="EMBL" id="CAG8831865.1"/>
    </source>
</evidence>